<reference evidence="1 2" key="1">
    <citation type="journal article" date="2019" name="Sci. Data">
        <title>Hybrid genome assembly and annotation of Danionella translucida.</title>
        <authorList>
            <person name="Kadobianskyi M."/>
            <person name="Schulze L."/>
            <person name="Schuelke M."/>
            <person name="Judkewitz B."/>
        </authorList>
    </citation>
    <scope>NUCLEOTIDE SEQUENCE [LARGE SCALE GENOMIC DNA]</scope>
    <source>
        <strain evidence="1 2">Bolton</strain>
    </source>
</reference>
<dbReference type="AlphaFoldDB" id="A0A553RHN7"/>
<evidence type="ECO:0000313" key="1">
    <source>
        <dbReference type="EMBL" id="TRZ01699.1"/>
    </source>
</evidence>
<dbReference type="OrthoDB" id="9948935at2759"/>
<dbReference type="PANTHER" id="PTHR32289">
    <property type="entry name" value="PROTEIN FAM167A"/>
    <property type="match status" value="1"/>
</dbReference>
<organism evidence="1 2">
    <name type="scientific">Danionella cerebrum</name>
    <dbReference type="NCBI Taxonomy" id="2873325"/>
    <lineage>
        <taxon>Eukaryota</taxon>
        <taxon>Metazoa</taxon>
        <taxon>Chordata</taxon>
        <taxon>Craniata</taxon>
        <taxon>Vertebrata</taxon>
        <taxon>Euteleostomi</taxon>
        <taxon>Actinopterygii</taxon>
        <taxon>Neopterygii</taxon>
        <taxon>Teleostei</taxon>
        <taxon>Ostariophysi</taxon>
        <taxon>Cypriniformes</taxon>
        <taxon>Danionidae</taxon>
        <taxon>Danioninae</taxon>
        <taxon>Danionella</taxon>
    </lineage>
</organism>
<evidence type="ECO:0000313" key="2">
    <source>
        <dbReference type="Proteomes" id="UP000316079"/>
    </source>
</evidence>
<dbReference type="PANTHER" id="PTHR32289:SF5">
    <property type="entry name" value="TRANSMEMBRANE 74B, OPPOSITE STRAND"/>
    <property type="match status" value="1"/>
</dbReference>
<dbReference type="Proteomes" id="UP000316079">
    <property type="component" value="Unassembled WGS sequence"/>
</dbReference>
<name>A0A553RHN7_9TELE</name>
<comment type="caution">
    <text evidence="1">The sequence shown here is derived from an EMBL/GenBank/DDBJ whole genome shotgun (WGS) entry which is preliminary data.</text>
</comment>
<dbReference type="EMBL" id="SRMA01024050">
    <property type="protein sequence ID" value="TRZ01699.1"/>
    <property type="molecule type" value="Genomic_DNA"/>
</dbReference>
<gene>
    <name evidence="1" type="ORF">DNTS_003585</name>
</gene>
<accession>A0A553RHN7</accession>
<keyword evidence="2" id="KW-1185">Reference proteome</keyword>
<protein>
    <submittedName>
        <fullName evidence="1">Uncharacterized protein</fullName>
    </submittedName>
</protein>
<sequence>MDVVLCKLRDFSSREMSLHECGAELERVRLGNGRRDGGQMDLESALAWLRRELMLLRSQDQALIRQLMDLHQGIQELRQECEVATKDDEDEAGWFSGSEGAGSSISSCSSGEMSICPPLSSISYLRPASLRRGFGRRSSVP</sequence>
<proteinExistence type="predicted"/>
<dbReference type="InterPro" id="IPR051771">
    <property type="entry name" value="FAM167_domain"/>
</dbReference>